<proteinExistence type="inferred from homology"/>
<keyword evidence="2" id="KW-0815">Transposition</keyword>
<keyword evidence="8" id="KW-1185">Reference proteome</keyword>
<comment type="similarity">
    <text evidence="1">In the C-terminal section; belongs to the transposase 35 family.</text>
</comment>
<dbReference type="Pfam" id="PF07282">
    <property type="entry name" value="Cas12f1-like_TNB"/>
    <property type="match status" value="1"/>
</dbReference>
<evidence type="ECO:0000256" key="4">
    <source>
        <dbReference type="ARBA" id="ARBA00023172"/>
    </source>
</evidence>
<evidence type="ECO:0000256" key="3">
    <source>
        <dbReference type="ARBA" id="ARBA00023125"/>
    </source>
</evidence>
<evidence type="ECO:0000313" key="8">
    <source>
        <dbReference type="Proteomes" id="UP000789901"/>
    </source>
</evidence>
<evidence type="ECO:0000256" key="1">
    <source>
        <dbReference type="ARBA" id="ARBA00008761"/>
    </source>
</evidence>
<sequence>MKECRQLYNYFLEIRRERDQNKQKQPTKQEQTNLLLKLKEEKPQLKNIFSQVLQNIPYHRVNETWKKYREKKKIDFKVGYPRFKLKGWYDSFTYPQFGFKLEKGQLLLIEPQLLPKTGKVVGIDMGITSFCATSDKKLYDKERKHYKKAEKRIIKSQRRLSRRTKDSNEQFVNQRKHETYQVVNDLMKNYDVIAREDLKIKNMLKNHCLAKKITNAMEETGKKVVKVNPRNTSQICSECDKQREPKLKLSQKKFNCFHCGYKENRDINASRNILKNACEEGCGTNLWGAVSMEAVKNHEFSTEKLPSSNP</sequence>
<dbReference type="InterPro" id="IPR010095">
    <property type="entry name" value="Cas12f1-like_TNB"/>
</dbReference>
<dbReference type="Proteomes" id="UP000789901">
    <property type="component" value="Unassembled WGS sequence"/>
</dbReference>
<dbReference type="InterPro" id="IPR001959">
    <property type="entry name" value="Transposase"/>
</dbReference>
<name>A0ABM8VVD0_GIGMA</name>
<dbReference type="EMBL" id="CAJVQB010000002">
    <property type="protein sequence ID" value="CAG8456126.1"/>
    <property type="molecule type" value="Genomic_DNA"/>
</dbReference>
<evidence type="ECO:0000259" key="5">
    <source>
        <dbReference type="Pfam" id="PF01385"/>
    </source>
</evidence>
<evidence type="ECO:0000256" key="2">
    <source>
        <dbReference type="ARBA" id="ARBA00022578"/>
    </source>
</evidence>
<comment type="caution">
    <text evidence="7">The sequence shown here is derived from an EMBL/GenBank/DDBJ whole genome shotgun (WGS) entry which is preliminary data.</text>
</comment>
<feature type="domain" description="Probable transposase IS891/IS1136/IS1341" evidence="5">
    <location>
        <begin position="113"/>
        <end position="206"/>
    </location>
</feature>
<protein>
    <submittedName>
        <fullName evidence="7">26252_t:CDS:1</fullName>
    </submittedName>
</protein>
<feature type="domain" description="Cas12f1-like TNB" evidence="6">
    <location>
        <begin position="210"/>
        <end position="273"/>
    </location>
</feature>
<accession>A0ABM8VVD0</accession>
<gene>
    <name evidence="7" type="ORF">GMARGA_LOCUS64</name>
</gene>
<keyword evidence="4" id="KW-0233">DNA recombination</keyword>
<organism evidence="7 8">
    <name type="scientific">Gigaspora margarita</name>
    <dbReference type="NCBI Taxonomy" id="4874"/>
    <lineage>
        <taxon>Eukaryota</taxon>
        <taxon>Fungi</taxon>
        <taxon>Fungi incertae sedis</taxon>
        <taxon>Mucoromycota</taxon>
        <taxon>Glomeromycotina</taxon>
        <taxon>Glomeromycetes</taxon>
        <taxon>Diversisporales</taxon>
        <taxon>Gigasporaceae</taxon>
        <taxon>Gigaspora</taxon>
    </lineage>
</organism>
<keyword evidence="3" id="KW-0238">DNA-binding</keyword>
<evidence type="ECO:0000259" key="6">
    <source>
        <dbReference type="Pfam" id="PF07282"/>
    </source>
</evidence>
<reference evidence="7 8" key="1">
    <citation type="submission" date="2021-06" db="EMBL/GenBank/DDBJ databases">
        <authorList>
            <person name="Kallberg Y."/>
            <person name="Tangrot J."/>
            <person name="Rosling A."/>
        </authorList>
    </citation>
    <scope>NUCLEOTIDE SEQUENCE [LARGE SCALE GENOMIC DNA]</scope>
    <source>
        <strain evidence="7 8">120-4 pot B 10/14</strain>
    </source>
</reference>
<dbReference type="Pfam" id="PF01385">
    <property type="entry name" value="OrfB_IS605"/>
    <property type="match status" value="1"/>
</dbReference>
<evidence type="ECO:0000313" key="7">
    <source>
        <dbReference type="EMBL" id="CAG8456126.1"/>
    </source>
</evidence>
<dbReference type="NCBIfam" id="NF040570">
    <property type="entry name" value="guided_TnpB"/>
    <property type="match status" value="1"/>
</dbReference>